<dbReference type="EMBL" id="NJHN03000067">
    <property type="protein sequence ID" value="KAH9418084.1"/>
    <property type="molecule type" value="Genomic_DNA"/>
</dbReference>
<evidence type="ECO:0000256" key="1">
    <source>
        <dbReference type="SAM" id="MobiDB-lite"/>
    </source>
</evidence>
<name>A0ABQ8J668_DERPT</name>
<proteinExistence type="predicted"/>
<comment type="caution">
    <text evidence="2">The sequence shown here is derived from an EMBL/GenBank/DDBJ whole genome shotgun (WGS) entry which is preliminary data.</text>
</comment>
<gene>
    <name evidence="2" type="ORF">DERP_008341</name>
</gene>
<protein>
    <submittedName>
        <fullName evidence="2">Uncharacterized protein</fullName>
    </submittedName>
</protein>
<reference evidence="2 3" key="2">
    <citation type="journal article" date="2022" name="Mol. Biol. Evol.">
        <title>Comparative Genomics Reveals Insights into the Divergent Evolution of Astigmatic Mites and Household Pest Adaptations.</title>
        <authorList>
            <person name="Xiong Q."/>
            <person name="Wan A.T."/>
            <person name="Liu X."/>
            <person name="Fung C.S."/>
            <person name="Xiao X."/>
            <person name="Malainual N."/>
            <person name="Hou J."/>
            <person name="Wang L."/>
            <person name="Wang M."/>
            <person name="Yang K.Y."/>
            <person name="Cui Y."/>
            <person name="Leung E.L."/>
            <person name="Nong W."/>
            <person name="Shin S.K."/>
            <person name="Au S.W."/>
            <person name="Jeong K.Y."/>
            <person name="Chew F.T."/>
            <person name="Hui J.H."/>
            <person name="Leung T.F."/>
            <person name="Tungtrongchitr A."/>
            <person name="Zhong N."/>
            <person name="Liu Z."/>
            <person name="Tsui S.K."/>
        </authorList>
    </citation>
    <scope>NUCLEOTIDE SEQUENCE [LARGE SCALE GENOMIC DNA]</scope>
    <source>
        <strain evidence="2">Derp</strain>
    </source>
</reference>
<keyword evidence="3" id="KW-1185">Reference proteome</keyword>
<evidence type="ECO:0000313" key="2">
    <source>
        <dbReference type="EMBL" id="KAH9418084.1"/>
    </source>
</evidence>
<dbReference type="Proteomes" id="UP000887458">
    <property type="component" value="Unassembled WGS sequence"/>
</dbReference>
<reference evidence="2 3" key="1">
    <citation type="journal article" date="2018" name="J. Allergy Clin. Immunol.">
        <title>High-quality assembly of Dermatophagoides pteronyssinus genome and transcriptome reveals a wide range of novel allergens.</title>
        <authorList>
            <person name="Liu X.Y."/>
            <person name="Yang K.Y."/>
            <person name="Wang M.Q."/>
            <person name="Kwok J.S."/>
            <person name="Zeng X."/>
            <person name="Yang Z."/>
            <person name="Xiao X.J."/>
            <person name="Lau C.P."/>
            <person name="Li Y."/>
            <person name="Huang Z.M."/>
            <person name="Ba J.G."/>
            <person name="Yim A.K."/>
            <person name="Ouyang C.Y."/>
            <person name="Ngai S.M."/>
            <person name="Chan T.F."/>
            <person name="Leung E.L."/>
            <person name="Liu L."/>
            <person name="Liu Z.G."/>
            <person name="Tsui S.K."/>
        </authorList>
    </citation>
    <scope>NUCLEOTIDE SEQUENCE [LARGE SCALE GENOMIC DNA]</scope>
    <source>
        <strain evidence="2">Derp</strain>
    </source>
</reference>
<accession>A0ABQ8J668</accession>
<feature type="compositionally biased region" description="Pro residues" evidence="1">
    <location>
        <begin position="11"/>
        <end position="21"/>
    </location>
</feature>
<feature type="region of interest" description="Disordered" evidence="1">
    <location>
        <begin position="1"/>
        <end position="27"/>
    </location>
</feature>
<sequence>MIIQSKSSLSLPPPPPPPPLSTPIENLSKPINVVGHKRPINSDQSEIMNGTMIESSSSSSTMMMSMFNNNKRLRSDNESIIKQSTTTTTKPSLYPINITCQCQIHISQQQNKSKPFIKSIGSIKCKSITD</sequence>
<organism evidence="2 3">
    <name type="scientific">Dermatophagoides pteronyssinus</name>
    <name type="common">European house dust mite</name>
    <dbReference type="NCBI Taxonomy" id="6956"/>
    <lineage>
        <taxon>Eukaryota</taxon>
        <taxon>Metazoa</taxon>
        <taxon>Ecdysozoa</taxon>
        <taxon>Arthropoda</taxon>
        <taxon>Chelicerata</taxon>
        <taxon>Arachnida</taxon>
        <taxon>Acari</taxon>
        <taxon>Acariformes</taxon>
        <taxon>Sarcoptiformes</taxon>
        <taxon>Astigmata</taxon>
        <taxon>Psoroptidia</taxon>
        <taxon>Analgoidea</taxon>
        <taxon>Pyroglyphidae</taxon>
        <taxon>Dermatophagoidinae</taxon>
        <taxon>Dermatophagoides</taxon>
    </lineage>
</organism>
<evidence type="ECO:0000313" key="3">
    <source>
        <dbReference type="Proteomes" id="UP000887458"/>
    </source>
</evidence>